<evidence type="ECO:0000313" key="4">
    <source>
        <dbReference type="Proteomes" id="UP000192472"/>
    </source>
</evidence>
<reference evidence="3 4" key="1">
    <citation type="submission" date="2017-04" db="EMBL/GenBank/DDBJ databases">
        <authorList>
            <person name="Afonso C.L."/>
            <person name="Miller P.J."/>
            <person name="Scott M.A."/>
            <person name="Spackman E."/>
            <person name="Goraichik I."/>
            <person name="Dimitrov K.M."/>
            <person name="Suarez D.L."/>
            <person name="Swayne D.E."/>
        </authorList>
    </citation>
    <scope>NUCLEOTIDE SEQUENCE [LARGE SCALE GENOMIC DNA]</scope>
    <source>
        <strain evidence="3 4">DSM 26133</strain>
    </source>
</reference>
<accession>A0A1W2GIK5</accession>
<sequence length="410" mass="46780">MIVIKYLWYYSFWTIVRIGLRLYYSKIKVTGLENIPKKTPIIFGSNHENAFIDALLITTSNTCFDHYLVRAGVFKNPMAKAFFNSLNLMPVYRAQDGVNPLEANKQIFRACFEALAKKYAVMLFPEGEHNIRRHRRVLKKGITRIALGAVNFEGGTKELSVVPVGVNYSDHTGFRSTVHIVFGKPIVVKQQEENAKNYNQLTAQITEAMSKVHVSLDRKEYLGLDAIFFHDQDAHQLVDYEKINAAAKKLEGRSAEVKAIEEQKTALESAGLSFPFRPMSTRHAFTLFALAPFALIGLLINLPVLLPVYLFIKLKVKEIEFVASLKFGFSLLGFGIWWWHLASWASEYTGQWYLGIIGVAFSFVTLISLNGFIRKWKRFRLTQLLASDEILQSKYNAFVDEIAQIRAELF</sequence>
<dbReference type="Proteomes" id="UP000192472">
    <property type="component" value="Unassembled WGS sequence"/>
</dbReference>
<dbReference type="GO" id="GO:0008654">
    <property type="term" value="P:phospholipid biosynthetic process"/>
    <property type="evidence" value="ECO:0007669"/>
    <property type="project" value="TreeGrafter"/>
</dbReference>
<dbReference type="Pfam" id="PF01553">
    <property type="entry name" value="Acyltransferase"/>
    <property type="match status" value="1"/>
</dbReference>
<feature type="transmembrane region" description="Helical" evidence="1">
    <location>
        <begin position="352"/>
        <end position="373"/>
    </location>
</feature>
<evidence type="ECO:0000313" key="3">
    <source>
        <dbReference type="EMBL" id="SMD36188.1"/>
    </source>
</evidence>
<evidence type="ECO:0000256" key="1">
    <source>
        <dbReference type="SAM" id="Phobius"/>
    </source>
</evidence>
<feature type="domain" description="Phospholipid/glycerol acyltransferase" evidence="2">
    <location>
        <begin position="41"/>
        <end position="169"/>
    </location>
</feature>
<protein>
    <submittedName>
        <fullName evidence="3">Acyltransferase</fullName>
    </submittedName>
</protein>
<dbReference type="InterPro" id="IPR052744">
    <property type="entry name" value="GPAT/DAPAT"/>
</dbReference>
<evidence type="ECO:0000259" key="2">
    <source>
        <dbReference type="SMART" id="SM00563"/>
    </source>
</evidence>
<keyword evidence="4" id="KW-1185">Reference proteome</keyword>
<keyword evidence="1" id="KW-1133">Transmembrane helix</keyword>
<proteinExistence type="predicted"/>
<dbReference type="RefSeq" id="WP_084373425.1">
    <property type="nucleotide sequence ID" value="NZ_FWYF01000003.1"/>
</dbReference>
<dbReference type="STRING" id="692418.SAMN04488029_2766"/>
<keyword evidence="1" id="KW-0812">Transmembrane</keyword>
<feature type="transmembrane region" description="Helical" evidence="1">
    <location>
        <begin position="285"/>
        <end position="312"/>
    </location>
</feature>
<dbReference type="AlphaFoldDB" id="A0A1W2GIK5"/>
<dbReference type="InterPro" id="IPR002123">
    <property type="entry name" value="Plipid/glycerol_acylTrfase"/>
</dbReference>
<dbReference type="GO" id="GO:0004366">
    <property type="term" value="F:glycerol-3-phosphate O-acyltransferase activity"/>
    <property type="evidence" value="ECO:0007669"/>
    <property type="project" value="TreeGrafter"/>
</dbReference>
<name>A0A1W2GIK5_REIFA</name>
<dbReference type="PANTHER" id="PTHR31605">
    <property type="entry name" value="GLYCEROL-3-PHOSPHATE O-ACYLTRANSFERASE 1"/>
    <property type="match status" value="1"/>
</dbReference>
<dbReference type="EMBL" id="FWYF01000003">
    <property type="protein sequence ID" value="SMD36188.1"/>
    <property type="molecule type" value="Genomic_DNA"/>
</dbReference>
<dbReference type="SMART" id="SM00563">
    <property type="entry name" value="PlsC"/>
    <property type="match status" value="1"/>
</dbReference>
<keyword evidence="3" id="KW-0012">Acyltransferase</keyword>
<dbReference type="GO" id="GO:0016287">
    <property type="term" value="F:glycerone-phosphate O-acyltransferase activity"/>
    <property type="evidence" value="ECO:0007669"/>
    <property type="project" value="TreeGrafter"/>
</dbReference>
<organism evidence="3 4">
    <name type="scientific">Reichenbachiella faecimaris</name>
    <dbReference type="NCBI Taxonomy" id="692418"/>
    <lineage>
        <taxon>Bacteria</taxon>
        <taxon>Pseudomonadati</taxon>
        <taxon>Bacteroidota</taxon>
        <taxon>Cytophagia</taxon>
        <taxon>Cytophagales</taxon>
        <taxon>Reichenbachiellaceae</taxon>
        <taxon>Reichenbachiella</taxon>
    </lineage>
</organism>
<feature type="transmembrane region" description="Helical" evidence="1">
    <location>
        <begin position="319"/>
        <end position="340"/>
    </location>
</feature>
<dbReference type="SUPFAM" id="SSF69593">
    <property type="entry name" value="Glycerol-3-phosphate (1)-acyltransferase"/>
    <property type="match status" value="1"/>
</dbReference>
<dbReference type="OrthoDB" id="9806008at2"/>
<dbReference type="CDD" id="cd07992">
    <property type="entry name" value="LPLAT_AAK14816-like"/>
    <property type="match status" value="1"/>
</dbReference>
<dbReference type="PANTHER" id="PTHR31605:SF0">
    <property type="entry name" value="GLYCEROL-3-PHOSPHATE O-ACYLTRANSFERASE 1"/>
    <property type="match status" value="1"/>
</dbReference>
<gene>
    <name evidence="3" type="ORF">SAMN04488029_2766</name>
</gene>
<keyword evidence="3" id="KW-0808">Transferase</keyword>
<keyword evidence="1" id="KW-0472">Membrane</keyword>